<feature type="region of interest" description="Disordered" evidence="1">
    <location>
        <begin position="201"/>
        <end position="232"/>
    </location>
</feature>
<dbReference type="KEGG" id="tsv:DSM104635_01334"/>
<proteinExistence type="predicted"/>
<evidence type="ECO:0000256" key="1">
    <source>
        <dbReference type="SAM" id="MobiDB-lite"/>
    </source>
</evidence>
<keyword evidence="2" id="KW-0472">Membrane</keyword>
<feature type="transmembrane region" description="Helical" evidence="2">
    <location>
        <begin position="145"/>
        <end position="166"/>
    </location>
</feature>
<feature type="compositionally biased region" description="Pro residues" evidence="1">
    <location>
        <begin position="215"/>
        <end position="232"/>
    </location>
</feature>
<keyword evidence="2" id="KW-1133">Transmembrane helix</keyword>
<gene>
    <name evidence="3" type="ORF">DSM104635_01334</name>
</gene>
<sequence>MAAQTLLISAGDVIDVQLTSETVVIESRTGRHEEEGHITNRMRLFVKETDGAEKKYDFEDTELGVRETQRVAIVRGKLKKIEQPMHLILFNLSSGEHDTFEGGLRAYLGHKPFFGPLWKAATLSLGMALVFWFVSNFIIRNGNGGLGSISLALMFAFLTYPVFWWLSRTWDRITERMRYKAARKRFIKDLAGRVRAYAPSAAPAPVAPQQAPAPESAPPASPEAPAPEPSAS</sequence>
<feature type="transmembrane region" description="Helical" evidence="2">
    <location>
        <begin position="120"/>
        <end position="139"/>
    </location>
</feature>
<dbReference type="AlphaFoldDB" id="A0A6I6MHS4"/>
<name>A0A6I6MHS4_9CAUL</name>
<feature type="compositionally biased region" description="Low complexity" evidence="1">
    <location>
        <begin position="201"/>
        <end position="214"/>
    </location>
</feature>
<dbReference type="Proteomes" id="UP000431269">
    <property type="component" value="Chromosome"/>
</dbReference>
<dbReference type="EMBL" id="CP047045">
    <property type="protein sequence ID" value="QGZ94515.1"/>
    <property type="molecule type" value="Genomic_DNA"/>
</dbReference>
<evidence type="ECO:0000313" key="4">
    <source>
        <dbReference type="Proteomes" id="UP000431269"/>
    </source>
</evidence>
<evidence type="ECO:0000313" key="3">
    <source>
        <dbReference type="EMBL" id="QGZ94515.1"/>
    </source>
</evidence>
<keyword evidence="4" id="KW-1185">Reference proteome</keyword>
<keyword evidence="2" id="KW-0812">Transmembrane</keyword>
<protein>
    <submittedName>
        <fullName evidence="3">Uncharacterized protein</fullName>
    </submittedName>
</protein>
<reference evidence="4" key="1">
    <citation type="submission" date="2019-12" db="EMBL/GenBank/DDBJ databases">
        <title>Complete genome of Terracaulis silvestris 0127_4.</title>
        <authorList>
            <person name="Vieira S."/>
            <person name="Riedel T."/>
            <person name="Sproer C."/>
            <person name="Pascual J."/>
            <person name="Boedeker C."/>
            <person name="Overmann J."/>
        </authorList>
    </citation>
    <scope>NUCLEOTIDE SEQUENCE [LARGE SCALE GENOMIC DNA]</scope>
    <source>
        <strain evidence="4">0127_4</strain>
    </source>
</reference>
<organism evidence="3 4">
    <name type="scientific">Terricaulis silvestris</name>
    <dbReference type="NCBI Taxonomy" id="2686094"/>
    <lineage>
        <taxon>Bacteria</taxon>
        <taxon>Pseudomonadati</taxon>
        <taxon>Pseudomonadota</taxon>
        <taxon>Alphaproteobacteria</taxon>
        <taxon>Caulobacterales</taxon>
        <taxon>Caulobacteraceae</taxon>
        <taxon>Terricaulis</taxon>
    </lineage>
</organism>
<evidence type="ECO:0000256" key="2">
    <source>
        <dbReference type="SAM" id="Phobius"/>
    </source>
</evidence>
<dbReference type="RefSeq" id="WP_158765448.1">
    <property type="nucleotide sequence ID" value="NZ_CP047045.1"/>
</dbReference>
<accession>A0A6I6MHS4</accession>